<evidence type="ECO:0000256" key="1">
    <source>
        <dbReference type="SAM" id="Phobius"/>
    </source>
</evidence>
<keyword evidence="1" id="KW-0472">Membrane</keyword>
<dbReference type="AlphaFoldDB" id="A4BAQ9"/>
<dbReference type="EMBL" id="AAOE01000002">
    <property type="protein sequence ID" value="EAR11015.1"/>
    <property type="molecule type" value="Genomic_DNA"/>
</dbReference>
<keyword evidence="1" id="KW-1133">Transmembrane helix</keyword>
<keyword evidence="3" id="KW-1185">Reference proteome</keyword>
<keyword evidence="1" id="KW-0812">Transmembrane</keyword>
<evidence type="ECO:0000313" key="2">
    <source>
        <dbReference type="EMBL" id="EAR11015.1"/>
    </source>
</evidence>
<dbReference type="RefSeq" id="WP_008041680.1">
    <property type="nucleotide sequence ID" value="NZ_CH724149.1"/>
</dbReference>
<gene>
    <name evidence="2" type="ORF">MED297_10906</name>
</gene>
<comment type="caution">
    <text evidence="2">The sequence shown here is derived from an EMBL/GenBank/DDBJ whole genome shotgun (WGS) entry which is preliminary data.</text>
</comment>
<dbReference type="OrthoDB" id="5935280at2"/>
<dbReference type="HOGENOM" id="CLU_936484_0_0_6"/>
<feature type="transmembrane region" description="Helical" evidence="1">
    <location>
        <begin position="21"/>
        <end position="43"/>
    </location>
</feature>
<dbReference type="Proteomes" id="UP000005953">
    <property type="component" value="Unassembled WGS sequence"/>
</dbReference>
<feature type="transmembrane region" description="Helical" evidence="1">
    <location>
        <begin position="55"/>
        <end position="76"/>
    </location>
</feature>
<evidence type="ECO:0000313" key="3">
    <source>
        <dbReference type="Proteomes" id="UP000005953"/>
    </source>
</evidence>
<protein>
    <submittedName>
        <fullName evidence="2">Uncharacterized protein</fullName>
    </submittedName>
</protein>
<reference evidence="2 3" key="1">
    <citation type="submission" date="2006-02" db="EMBL/GenBank/DDBJ databases">
        <authorList>
            <person name="Pinhassi J."/>
            <person name="Pedros-Alio C."/>
            <person name="Ferriera S."/>
            <person name="Johnson J."/>
            <person name="Kravitz S."/>
            <person name="Halpern A."/>
            <person name="Remington K."/>
            <person name="Beeson K."/>
            <person name="Tran B."/>
            <person name="Rogers Y.-H."/>
            <person name="Friedman R."/>
            <person name="Venter J.C."/>
        </authorList>
    </citation>
    <scope>NUCLEOTIDE SEQUENCE [LARGE SCALE GENOMIC DNA]</scope>
    <source>
        <strain evidence="2 3">MED297</strain>
    </source>
</reference>
<proteinExistence type="predicted"/>
<organism evidence="2 3">
    <name type="scientific">Reinekea blandensis MED297</name>
    <dbReference type="NCBI Taxonomy" id="314283"/>
    <lineage>
        <taxon>Bacteria</taxon>
        <taxon>Pseudomonadati</taxon>
        <taxon>Pseudomonadota</taxon>
        <taxon>Gammaproteobacteria</taxon>
        <taxon>Oceanospirillales</taxon>
        <taxon>Saccharospirillaceae</taxon>
        <taxon>Reinekea</taxon>
    </lineage>
</organism>
<sequence length="297" mass="33471">MRSLNRFVHRLWIGDFSQGQAFWAILIPALLLLKFSIAMLSLMNVIADPVVSTRIWLPIGLVCFIILLPLLFAATLKSIWIAAQQFKGGYQSLLLAAASAGLMFLVVSDLYEHRSVVQSMWQIALKQDDFSLQLKTTENRLQLSGALTYDSTQRVRTVLNQSPQIDTVELDLSGGHLHEARQLSALITQRQLNTAVRNECSGTCMLVLVGGLKRTAWPESTLRFHRTIGYDNGYRSEWTIERERRADQQLYARRGVSESYLFPIFYPQKNDAYLEPGLDVLKNTGVLTHLADATTPA</sequence>
<name>A4BAQ9_9GAMM</name>
<accession>A4BAQ9</accession>
<feature type="transmembrane region" description="Helical" evidence="1">
    <location>
        <begin position="88"/>
        <end position="107"/>
    </location>
</feature>